<dbReference type="Proteomes" id="UP000824029">
    <property type="component" value="Unassembled WGS sequence"/>
</dbReference>
<evidence type="ECO:0000313" key="3">
    <source>
        <dbReference type="Proteomes" id="UP000824029"/>
    </source>
</evidence>
<feature type="region of interest" description="Disordered" evidence="1">
    <location>
        <begin position="96"/>
        <end position="116"/>
    </location>
</feature>
<feature type="compositionally biased region" description="Acidic residues" evidence="1">
    <location>
        <begin position="103"/>
        <end position="113"/>
    </location>
</feature>
<accession>A0A9D2DKP5</accession>
<protein>
    <submittedName>
        <fullName evidence="2">Uncharacterized protein</fullName>
    </submittedName>
</protein>
<evidence type="ECO:0000313" key="2">
    <source>
        <dbReference type="EMBL" id="HIZ18783.1"/>
    </source>
</evidence>
<reference evidence="2" key="1">
    <citation type="journal article" date="2021" name="PeerJ">
        <title>Extensive microbial diversity within the chicken gut microbiome revealed by metagenomics and culture.</title>
        <authorList>
            <person name="Gilroy R."/>
            <person name="Ravi A."/>
            <person name="Getino M."/>
            <person name="Pursley I."/>
            <person name="Horton D.L."/>
            <person name="Alikhan N.F."/>
            <person name="Baker D."/>
            <person name="Gharbi K."/>
            <person name="Hall N."/>
            <person name="Watson M."/>
            <person name="Adriaenssens E.M."/>
            <person name="Foster-Nyarko E."/>
            <person name="Jarju S."/>
            <person name="Secka A."/>
            <person name="Antonio M."/>
            <person name="Oren A."/>
            <person name="Chaudhuri R.R."/>
            <person name="La Ragione R."/>
            <person name="Hildebrand F."/>
            <person name="Pallen M.J."/>
        </authorList>
    </citation>
    <scope>NUCLEOTIDE SEQUENCE</scope>
    <source>
        <strain evidence="2">ChiHecolR3B27-1887</strain>
    </source>
</reference>
<dbReference type="AlphaFoldDB" id="A0A9D2DKP5"/>
<proteinExistence type="predicted"/>
<comment type="caution">
    <text evidence="2">The sequence shown here is derived from an EMBL/GenBank/DDBJ whole genome shotgun (WGS) entry which is preliminary data.</text>
</comment>
<reference evidence="2" key="2">
    <citation type="submission" date="2021-04" db="EMBL/GenBank/DDBJ databases">
        <authorList>
            <person name="Gilroy R."/>
        </authorList>
    </citation>
    <scope>NUCLEOTIDE SEQUENCE</scope>
    <source>
        <strain evidence="2">ChiHecolR3B27-1887</strain>
    </source>
</reference>
<dbReference type="EMBL" id="DXBZ01000131">
    <property type="protein sequence ID" value="HIZ18783.1"/>
    <property type="molecule type" value="Genomic_DNA"/>
</dbReference>
<sequence>MALHWEEARVIVTCGDMRKMGEVPDDAIVLTLKPEEVGEPETIEAVRNLVLDRTIEQRHQVLSDIYELGGSMPDPVIEKSEDDSPEAAEAERALLESLKEREDEVDDELDDERDWAARSPLAEGGLWLGGDGGRGVRIFISHVEELVVHN</sequence>
<organism evidence="2 3">
    <name type="scientific">Candidatus Olsenella stercoravium</name>
    <dbReference type="NCBI Taxonomy" id="2838713"/>
    <lineage>
        <taxon>Bacteria</taxon>
        <taxon>Bacillati</taxon>
        <taxon>Actinomycetota</taxon>
        <taxon>Coriobacteriia</taxon>
        <taxon>Coriobacteriales</taxon>
        <taxon>Atopobiaceae</taxon>
        <taxon>Olsenella</taxon>
    </lineage>
</organism>
<gene>
    <name evidence="2" type="ORF">IAA22_06720</name>
</gene>
<evidence type="ECO:0000256" key="1">
    <source>
        <dbReference type="SAM" id="MobiDB-lite"/>
    </source>
</evidence>
<name>A0A9D2DKP5_9ACTN</name>